<proteinExistence type="predicted"/>
<comment type="caution">
    <text evidence="2">The sequence shown here is derived from an EMBL/GenBank/DDBJ whole genome shotgun (WGS) entry which is preliminary data.</text>
</comment>
<accession>A0A1R1YL87</accession>
<dbReference type="AlphaFoldDB" id="A0A1R1YL87"/>
<protein>
    <submittedName>
        <fullName evidence="2">Uncharacterized protein</fullName>
    </submittedName>
</protein>
<reference evidence="3" key="1">
    <citation type="submission" date="2017-01" db="EMBL/GenBank/DDBJ databases">
        <authorList>
            <person name="Wang Y."/>
            <person name="White M."/>
            <person name="Kvist S."/>
            <person name="Moncalvo J.-M."/>
        </authorList>
    </citation>
    <scope>NUCLEOTIDE SEQUENCE [LARGE SCALE GENOMIC DNA]</scope>
    <source>
        <strain evidence="3">ID-206-W2</strain>
    </source>
</reference>
<feature type="region of interest" description="Disordered" evidence="1">
    <location>
        <begin position="161"/>
        <end position="182"/>
    </location>
</feature>
<keyword evidence="3" id="KW-1185">Reference proteome</keyword>
<feature type="compositionally biased region" description="Basic and acidic residues" evidence="1">
    <location>
        <begin position="172"/>
        <end position="182"/>
    </location>
</feature>
<organism evidence="2 3">
    <name type="scientific">Smittium culicis</name>
    <dbReference type="NCBI Taxonomy" id="133412"/>
    <lineage>
        <taxon>Eukaryota</taxon>
        <taxon>Fungi</taxon>
        <taxon>Fungi incertae sedis</taxon>
        <taxon>Zoopagomycota</taxon>
        <taxon>Kickxellomycotina</taxon>
        <taxon>Harpellomycetes</taxon>
        <taxon>Harpellales</taxon>
        <taxon>Legeriomycetaceae</taxon>
        <taxon>Smittium</taxon>
    </lineage>
</organism>
<dbReference type="EMBL" id="LSSM01000888">
    <property type="protein sequence ID" value="OMJ27668.1"/>
    <property type="molecule type" value="Genomic_DNA"/>
</dbReference>
<name>A0A1R1YL87_9FUNG</name>
<dbReference type="Proteomes" id="UP000187429">
    <property type="component" value="Unassembled WGS sequence"/>
</dbReference>
<sequence>MEQIRGYTSHQLQGAACSSICLATERNCGPVSSDLLRQHDHLSICKEIWWNYLTRNSQHSGTPVGALPEDEYQASSHVCSVSSEPSGCSEPLNRTDRVVNFEQDILSIGQEIREARLRPLRIRDQQEGTKISQLVPGPTICRPERAAIQLVELEEPILLPTLEPDFTDSPEGETRADYDNNN</sequence>
<evidence type="ECO:0000313" key="2">
    <source>
        <dbReference type="EMBL" id="OMJ27668.1"/>
    </source>
</evidence>
<gene>
    <name evidence="2" type="ORF">AYI69_g2889</name>
</gene>
<evidence type="ECO:0000313" key="3">
    <source>
        <dbReference type="Proteomes" id="UP000187429"/>
    </source>
</evidence>
<evidence type="ECO:0000256" key="1">
    <source>
        <dbReference type="SAM" id="MobiDB-lite"/>
    </source>
</evidence>